<feature type="region of interest" description="Disordered" evidence="1">
    <location>
        <begin position="1"/>
        <end position="26"/>
    </location>
</feature>
<evidence type="ECO:0000256" key="1">
    <source>
        <dbReference type="SAM" id="MobiDB-lite"/>
    </source>
</evidence>
<name>A0A5B7ED69_PORTR</name>
<protein>
    <submittedName>
        <fullName evidence="2">Uncharacterized protein</fullName>
    </submittedName>
</protein>
<dbReference type="EMBL" id="VSRR010002338">
    <property type="protein sequence ID" value="MPC30923.1"/>
    <property type="molecule type" value="Genomic_DNA"/>
</dbReference>
<proteinExistence type="predicted"/>
<evidence type="ECO:0000313" key="2">
    <source>
        <dbReference type="EMBL" id="MPC30923.1"/>
    </source>
</evidence>
<accession>A0A5B7ED69</accession>
<reference evidence="2 3" key="1">
    <citation type="submission" date="2019-05" db="EMBL/GenBank/DDBJ databases">
        <title>Another draft genome of Portunus trituberculatus and its Hox gene families provides insights of decapod evolution.</title>
        <authorList>
            <person name="Jeong J.-H."/>
            <person name="Song I."/>
            <person name="Kim S."/>
            <person name="Choi T."/>
            <person name="Kim D."/>
            <person name="Ryu S."/>
            <person name="Kim W."/>
        </authorList>
    </citation>
    <scope>NUCLEOTIDE SEQUENCE [LARGE SCALE GENOMIC DNA]</scope>
    <source>
        <tissue evidence="2">Muscle</tissue>
    </source>
</reference>
<dbReference type="AlphaFoldDB" id="A0A5B7ED69"/>
<sequence>MIHDYAKPETPVAGRHNERDTENNSAALSTGIPLSNIYYVTNINPPPCLSPSLSPSSLPCVPLPILPTLPTCAATQRGTKVSGVPAADVLGSGTTSVYQPIFPLFSDFPRLPICLTLIFHSAGSERQLYREVGQAR</sequence>
<organism evidence="2 3">
    <name type="scientific">Portunus trituberculatus</name>
    <name type="common">Swimming crab</name>
    <name type="synonym">Neptunus trituberculatus</name>
    <dbReference type="NCBI Taxonomy" id="210409"/>
    <lineage>
        <taxon>Eukaryota</taxon>
        <taxon>Metazoa</taxon>
        <taxon>Ecdysozoa</taxon>
        <taxon>Arthropoda</taxon>
        <taxon>Crustacea</taxon>
        <taxon>Multicrustacea</taxon>
        <taxon>Malacostraca</taxon>
        <taxon>Eumalacostraca</taxon>
        <taxon>Eucarida</taxon>
        <taxon>Decapoda</taxon>
        <taxon>Pleocyemata</taxon>
        <taxon>Brachyura</taxon>
        <taxon>Eubrachyura</taxon>
        <taxon>Portunoidea</taxon>
        <taxon>Portunidae</taxon>
        <taxon>Portuninae</taxon>
        <taxon>Portunus</taxon>
    </lineage>
</organism>
<evidence type="ECO:0000313" key="3">
    <source>
        <dbReference type="Proteomes" id="UP000324222"/>
    </source>
</evidence>
<gene>
    <name evidence="2" type="ORF">E2C01_024194</name>
</gene>
<comment type="caution">
    <text evidence="2">The sequence shown here is derived from an EMBL/GenBank/DDBJ whole genome shotgun (WGS) entry which is preliminary data.</text>
</comment>
<dbReference type="Proteomes" id="UP000324222">
    <property type="component" value="Unassembled WGS sequence"/>
</dbReference>
<keyword evidence="3" id="KW-1185">Reference proteome</keyword>